<reference evidence="2" key="4">
    <citation type="submission" date="2025-08" db="UniProtKB">
        <authorList>
            <consortium name="Ensembl"/>
        </authorList>
    </citation>
    <scope>IDENTIFICATION</scope>
</reference>
<dbReference type="GO" id="GO:0030425">
    <property type="term" value="C:dendrite"/>
    <property type="evidence" value="ECO:0007669"/>
    <property type="project" value="TreeGrafter"/>
</dbReference>
<evidence type="ECO:0000256" key="1">
    <source>
        <dbReference type="SAM" id="Phobius"/>
    </source>
</evidence>
<dbReference type="PANTHER" id="PTHR45689:SF4">
    <property type="entry name" value="POTASSIUM_SODIUM HYPERPOLARIZATION-ACTIVATED CYCLIC NUCLEOTIDE-GATED CHANNEL 4"/>
    <property type="match status" value="1"/>
</dbReference>
<evidence type="ECO:0008006" key="4">
    <source>
        <dbReference type="Google" id="ProtNLM"/>
    </source>
</evidence>
<keyword evidence="1" id="KW-0812">Transmembrane</keyword>
<dbReference type="Gene3D" id="1.10.287.70">
    <property type="match status" value="1"/>
</dbReference>
<evidence type="ECO:0000313" key="2">
    <source>
        <dbReference type="Ensembl" id="ENSCMIP00000012400.1"/>
    </source>
</evidence>
<dbReference type="AlphaFoldDB" id="A0A4W3HAM3"/>
<sequence length="235" mass="27083">MLMTMGLNTIVVPLGVSFFTEEIYTGSVWITYIVFSDTISIIDLLLNFYLGYTDEDMEVIIVDPKQIKNHYLKTWFVIDLIAALPVEYILLIQRTIGKLDASSVEYTGSRITRILKLARIMGLLRLLRFSSLLRYTKSWEELHHWNMGISRFLGLGYWIIVAILFLHWNACLQYLIVSLQGVPKNSWVGLLNIKDKSLKVKYSFSIFRALCHMMCLDYGTIGIPTGNILYSYNVS</sequence>
<dbReference type="Ensembl" id="ENSCMIT00000012688.1">
    <property type="protein sequence ID" value="ENSCMIP00000012400.1"/>
    <property type="gene ID" value="ENSCMIG00000006318.1"/>
</dbReference>
<dbReference type="GO" id="GO:0035725">
    <property type="term" value="P:sodium ion transmembrane transport"/>
    <property type="evidence" value="ECO:0007669"/>
    <property type="project" value="TreeGrafter"/>
</dbReference>
<keyword evidence="1" id="KW-1133">Transmembrane helix</keyword>
<proteinExistence type="predicted"/>
<organism evidence="2 3">
    <name type="scientific">Callorhinchus milii</name>
    <name type="common">Ghost shark</name>
    <dbReference type="NCBI Taxonomy" id="7868"/>
    <lineage>
        <taxon>Eukaryota</taxon>
        <taxon>Metazoa</taxon>
        <taxon>Chordata</taxon>
        <taxon>Craniata</taxon>
        <taxon>Vertebrata</taxon>
        <taxon>Chondrichthyes</taxon>
        <taxon>Holocephali</taxon>
        <taxon>Chimaeriformes</taxon>
        <taxon>Callorhinchidae</taxon>
        <taxon>Callorhinchus</taxon>
    </lineage>
</organism>
<dbReference type="GO" id="GO:0030424">
    <property type="term" value="C:axon"/>
    <property type="evidence" value="ECO:0007669"/>
    <property type="project" value="TreeGrafter"/>
</dbReference>
<protein>
    <recommendedName>
        <fullName evidence="4">Ion transport domain-containing protein</fullName>
    </recommendedName>
</protein>
<feature type="transmembrane region" description="Helical" evidence="1">
    <location>
        <begin position="71"/>
        <end position="91"/>
    </location>
</feature>
<feature type="transmembrane region" description="Helical" evidence="1">
    <location>
        <begin position="29"/>
        <end position="50"/>
    </location>
</feature>
<dbReference type="GO" id="GO:0098855">
    <property type="term" value="C:HCN channel complex"/>
    <property type="evidence" value="ECO:0007669"/>
    <property type="project" value="TreeGrafter"/>
</dbReference>
<dbReference type="PANTHER" id="PTHR45689">
    <property type="entry name" value="I[[H]] CHANNEL, ISOFORM E"/>
    <property type="match status" value="1"/>
</dbReference>
<name>A0A4W3HAM3_CALMI</name>
<keyword evidence="1" id="KW-0472">Membrane</keyword>
<dbReference type="GO" id="GO:0005249">
    <property type="term" value="F:voltage-gated potassium channel activity"/>
    <property type="evidence" value="ECO:0007669"/>
    <property type="project" value="TreeGrafter"/>
</dbReference>
<dbReference type="GeneTree" id="ENSGT00940000156523"/>
<dbReference type="InterPro" id="IPR051413">
    <property type="entry name" value="K/Na_HCN_channel"/>
</dbReference>
<keyword evidence="3" id="KW-1185">Reference proteome</keyword>
<feature type="transmembrane region" description="Helical" evidence="1">
    <location>
        <begin position="148"/>
        <end position="168"/>
    </location>
</feature>
<reference evidence="3" key="3">
    <citation type="journal article" date="2014" name="Nature">
        <title>Elephant shark genome provides unique insights into gnathostome evolution.</title>
        <authorList>
            <consortium name="International Elephant Shark Genome Sequencing Consortium"/>
            <person name="Venkatesh B."/>
            <person name="Lee A.P."/>
            <person name="Ravi V."/>
            <person name="Maurya A.K."/>
            <person name="Lian M.M."/>
            <person name="Swann J.B."/>
            <person name="Ohta Y."/>
            <person name="Flajnik M.F."/>
            <person name="Sutoh Y."/>
            <person name="Kasahara M."/>
            <person name="Hoon S."/>
            <person name="Gangu V."/>
            <person name="Roy S.W."/>
            <person name="Irimia M."/>
            <person name="Korzh V."/>
            <person name="Kondrychyn I."/>
            <person name="Lim Z.W."/>
            <person name="Tay B.H."/>
            <person name="Tohari S."/>
            <person name="Kong K.W."/>
            <person name="Ho S."/>
            <person name="Lorente-Galdos B."/>
            <person name="Quilez J."/>
            <person name="Marques-Bonet T."/>
            <person name="Raney B.J."/>
            <person name="Ingham P.W."/>
            <person name="Tay A."/>
            <person name="Hillier L.W."/>
            <person name="Minx P."/>
            <person name="Boehm T."/>
            <person name="Wilson R.K."/>
            <person name="Brenner S."/>
            <person name="Warren W.C."/>
        </authorList>
    </citation>
    <scope>NUCLEOTIDE SEQUENCE [LARGE SCALE GENOMIC DNA]</scope>
</reference>
<reference evidence="2" key="5">
    <citation type="submission" date="2025-09" db="UniProtKB">
        <authorList>
            <consortium name="Ensembl"/>
        </authorList>
    </citation>
    <scope>IDENTIFICATION</scope>
</reference>
<evidence type="ECO:0000313" key="3">
    <source>
        <dbReference type="Proteomes" id="UP000314986"/>
    </source>
</evidence>
<dbReference type="Proteomes" id="UP000314986">
    <property type="component" value="Unassembled WGS sequence"/>
</dbReference>
<reference evidence="3" key="1">
    <citation type="journal article" date="2006" name="Science">
        <title>Ancient noncoding elements conserved in the human genome.</title>
        <authorList>
            <person name="Venkatesh B."/>
            <person name="Kirkness E.F."/>
            <person name="Loh Y.H."/>
            <person name="Halpern A.L."/>
            <person name="Lee A.P."/>
            <person name="Johnson J."/>
            <person name="Dandona N."/>
            <person name="Viswanathan L.D."/>
            <person name="Tay A."/>
            <person name="Venter J.C."/>
            <person name="Strausberg R.L."/>
            <person name="Brenner S."/>
        </authorList>
    </citation>
    <scope>NUCLEOTIDE SEQUENCE [LARGE SCALE GENOMIC DNA]</scope>
</reference>
<reference evidence="3" key="2">
    <citation type="journal article" date="2007" name="PLoS Biol.">
        <title>Survey sequencing and comparative analysis of the elephant shark (Callorhinchus milii) genome.</title>
        <authorList>
            <person name="Venkatesh B."/>
            <person name="Kirkness E.F."/>
            <person name="Loh Y.H."/>
            <person name="Halpern A.L."/>
            <person name="Lee A.P."/>
            <person name="Johnson J."/>
            <person name="Dandona N."/>
            <person name="Viswanathan L.D."/>
            <person name="Tay A."/>
            <person name="Venter J.C."/>
            <person name="Strausberg R.L."/>
            <person name="Brenner S."/>
        </authorList>
    </citation>
    <scope>NUCLEOTIDE SEQUENCE [LARGE SCALE GENOMIC DNA]</scope>
</reference>
<accession>A0A4W3HAM3</accession>
<dbReference type="GO" id="GO:0003254">
    <property type="term" value="P:regulation of membrane depolarization"/>
    <property type="evidence" value="ECO:0007669"/>
    <property type="project" value="TreeGrafter"/>
</dbReference>
<dbReference type="SUPFAM" id="SSF81324">
    <property type="entry name" value="Voltage-gated potassium channels"/>
    <property type="match status" value="1"/>
</dbReference>